<feature type="compositionally biased region" description="Basic and acidic residues" evidence="2">
    <location>
        <begin position="63"/>
        <end position="75"/>
    </location>
</feature>
<dbReference type="InterPro" id="IPR036361">
    <property type="entry name" value="SAP_dom_sf"/>
</dbReference>
<dbReference type="Gene3D" id="1.10.720.30">
    <property type="entry name" value="SAP domain"/>
    <property type="match status" value="1"/>
</dbReference>
<feature type="region of interest" description="Disordered" evidence="2">
    <location>
        <begin position="226"/>
        <end position="245"/>
    </location>
</feature>
<name>A0A165KIX3_9APHY</name>
<dbReference type="PANTHER" id="PTHR46551">
    <property type="entry name" value="SAP DOMAIN-CONTAINING RIBONUCLEOPROTEIN"/>
    <property type="match status" value="1"/>
</dbReference>
<feature type="region of interest" description="Disordered" evidence="2">
    <location>
        <begin position="52"/>
        <end position="185"/>
    </location>
</feature>
<dbReference type="InterPro" id="IPR052240">
    <property type="entry name" value="SAP_domain_ribonucleoprotein"/>
</dbReference>
<dbReference type="STRING" id="1314783.A0A165KIX3"/>
<dbReference type="GO" id="GO:0016973">
    <property type="term" value="P:poly(A)+ mRNA export from nucleus"/>
    <property type="evidence" value="ECO:0007669"/>
    <property type="project" value="TreeGrafter"/>
</dbReference>
<evidence type="ECO:0000256" key="2">
    <source>
        <dbReference type="SAM" id="MobiDB-lite"/>
    </source>
</evidence>
<keyword evidence="1" id="KW-0597">Phosphoprotein</keyword>
<sequence>MEAKLKALKVVDLKDILTRASVSVPSKSNKNDLIARILASPAALDVYHARNLPETPKATFNKPAEEQVRPTREDPPSEVPSKLLPPTVAQTPHPSSSALPAMATSPVKSASFVPQASSGVPPTAPASAVDASSAPKSTDDEEFEKRKARATRFGLPLVEPTNPSAEPRKAGKNAKWGPSTPDDPERLAARAARFGVVQPSVAQAAAQGNGRKRNAPPMEAIDAEELEKRRKRAERFGTSVAGTNA</sequence>
<accession>A0A165KIX3</accession>
<dbReference type="EMBL" id="KV429221">
    <property type="protein sequence ID" value="KZT63195.1"/>
    <property type="molecule type" value="Genomic_DNA"/>
</dbReference>
<evidence type="ECO:0000256" key="1">
    <source>
        <dbReference type="ARBA" id="ARBA00022553"/>
    </source>
</evidence>
<dbReference type="AlphaFoldDB" id="A0A165KIX3"/>
<evidence type="ECO:0008006" key="5">
    <source>
        <dbReference type="Google" id="ProtNLM"/>
    </source>
</evidence>
<organism evidence="3 4">
    <name type="scientific">Daedalea quercina L-15889</name>
    <dbReference type="NCBI Taxonomy" id="1314783"/>
    <lineage>
        <taxon>Eukaryota</taxon>
        <taxon>Fungi</taxon>
        <taxon>Dikarya</taxon>
        <taxon>Basidiomycota</taxon>
        <taxon>Agaricomycotina</taxon>
        <taxon>Agaricomycetes</taxon>
        <taxon>Polyporales</taxon>
        <taxon>Fomitopsis</taxon>
    </lineage>
</organism>
<evidence type="ECO:0000313" key="4">
    <source>
        <dbReference type="Proteomes" id="UP000076727"/>
    </source>
</evidence>
<dbReference type="Proteomes" id="UP000076727">
    <property type="component" value="Unassembled WGS sequence"/>
</dbReference>
<dbReference type="PANTHER" id="PTHR46551:SF1">
    <property type="entry name" value="SAP DOMAIN-CONTAINING RIBONUCLEOPROTEIN"/>
    <property type="match status" value="1"/>
</dbReference>
<gene>
    <name evidence="3" type="ORF">DAEQUDRAFT_815788</name>
</gene>
<feature type="region of interest" description="Disordered" evidence="2">
    <location>
        <begin position="201"/>
        <end position="221"/>
    </location>
</feature>
<dbReference type="GO" id="GO:0005634">
    <property type="term" value="C:nucleus"/>
    <property type="evidence" value="ECO:0007669"/>
    <property type="project" value="TreeGrafter"/>
</dbReference>
<protein>
    <recommendedName>
        <fullName evidence="5">THO1-MOS11 C-terminal domain-containing protein</fullName>
    </recommendedName>
</protein>
<keyword evidence="4" id="KW-1185">Reference proteome</keyword>
<feature type="compositionally biased region" description="Polar residues" evidence="2">
    <location>
        <begin position="106"/>
        <end position="120"/>
    </location>
</feature>
<proteinExistence type="predicted"/>
<reference evidence="3 4" key="1">
    <citation type="journal article" date="2016" name="Mol. Biol. Evol.">
        <title>Comparative Genomics of Early-Diverging Mushroom-Forming Fungi Provides Insights into the Origins of Lignocellulose Decay Capabilities.</title>
        <authorList>
            <person name="Nagy L.G."/>
            <person name="Riley R."/>
            <person name="Tritt A."/>
            <person name="Adam C."/>
            <person name="Daum C."/>
            <person name="Floudas D."/>
            <person name="Sun H."/>
            <person name="Yadav J.S."/>
            <person name="Pangilinan J."/>
            <person name="Larsson K.H."/>
            <person name="Matsuura K."/>
            <person name="Barry K."/>
            <person name="Labutti K."/>
            <person name="Kuo R."/>
            <person name="Ohm R.A."/>
            <person name="Bhattacharya S.S."/>
            <person name="Shirouzu T."/>
            <person name="Yoshinaga Y."/>
            <person name="Martin F.M."/>
            <person name="Grigoriev I.V."/>
            <person name="Hibbett D.S."/>
        </authorList>
    </citation>
    <scope>NUCLEOTIDE SEQUENCE [LARGE SCALE GENOMIC DNA]</scope>
    <source>
        <strain evidence="3 4">L-15889</strain>
    </source>
</reference>
<dbReference type="OrthoDB" id="445357at2759"/>
<feature type="compositionally biased region" description="Polar residues" evidence="2">
    <location>
        <begin position="88"/>
        <end position="98"/>
    </location>
</feature>
<evidence type="ECO:0000313" key="3">
    <source>
        <dbReference type="EMBL" id="KZT63195.1"/>
    </source>
</evidence>
<feature type="compositionally biased region" description="Low complexity" evidence="2">
    <location>
        <begin position="125"/>
        <end position="136"/>
    </location>
</feature>